<dbReference type="EMBL" id="JAIOIV010000101">
    <property type="protein sequence ID" value="MBZ0157048.1"/>
    <property type="molecule type" value="Genomic_DNA"/>
</dbReference>
<reference evidence="1" key="2">
    <citation type="submission" date="2021-08" db="EMBL/GenBank/DDBJ databases">
        <authorList>
            <person name="Dalcin Martins P."/>
        </authorList>
    </citation>
    <scope>NUCLEOTIDE SEQUENCE</scope>
    <source>
        <strain evidence="1">MAG_39</strain>
    </source>
</reference>
<dbReference type="AlphaFoldDB" id="A0A953J618"/>
<evidence type="ECO:0000313" key="2">
    <source>
        <dbReference type="Proteomes" id="UP000705867"/>
    </source>
</evidence>
<sequence>MNIQQIKAIARDKGIKAGTMKKPELIRTIQRAEGNFDCYGSAVSGLCDQPDCRWREDCLETSVAR</sequence>
<dbReference type="Proteomes" id="UP000705867">
    <property type="component" value="Unassembled WGS sequence"/>
</dbReference>
<evidence type="ECO:0000313" key="1">
    <source>
        <dbReference type="EMBL" id="MBZ0157048.1"/>
    </source>
</evidence>
<proteinExistence type="predicted"/>
<gene>
    <name evidence="1" type="ORF">K8I29_12660</name>
</gene>
<accession>A0A953J618</accession>
<reference evidence="1" key="1">
    <citation type="journal article" date="2021" name="bioRxiv">
        <title>Unraveling nitrogen, sulfur and carbon metabolic pathways and microbial community transcriptional responses to substrate deprivation and toxicity stresses in a bioreactor mimicking anoxic brackish coastal sediment conditions.</title>
        <authorList>
            <person name="Martins P.D."/>
            <person name="Echeveste M.J."/>
            <person name="Arshad A."/>
            <person name="Kurth J."/>
            <person name="Ouboter H."/>
            <person name="Jetten M.S.M."/>
            <person name="Welte C.U."/>
        </authorList>
    </citation>
    <scope>NUCLEOTIDE SEQUENCE</scope>
    <source>
        <strain evidence="1">MAG_39</strain>
    </source>
</reference>
<comment type="caution">
    <text evidence="1">The sequence shown here is derived from an EMBL/GenBank/DDBJ whole genome shotgun (WGS) entry which is preliminary data.</text>
</comment>
<protein>
    <submittedName>
        <fullName evidence="1">SAP domain-containing protein</fullName>
    </submittedName>
</protein>
<organism evidence="1 2">
    <name type="scientific">Candidatus Nitrobium versatile</name>
    <dbReference type="NCBI Taxonomy" id="2884831"/>
    <lineage>
        <taxon>Bacteria</taxon>
        <taxon>Pseudomonadati</taxon>
        <taxon>Nitrospirota</taxon>
        <taxon>Nitrospiria</taxon>
        <taxon>Nitrospirales</taxon>
        <taxon>Nitrospiraceae</taxon>
        <taxon>Candidatus Nitrobium</taxon>
    </lineage>
</organism>
<name>A0A953J618_9BACT</name>